<dbReference type="Pfam" id="PF13782">
    <property type="entry name" value="SpoVAB"/>
    <property type="match status" value="1"/>
</dbReference>
<feature type="transmembrane region" description="Helical" evidence="1">
    <location>
        <begin position="112"/>
        <end position="135"/>
    </location>
</feature>
<dbReference type="EMBL" id="FZOJ01000008">
    <property type="protein sequence ID" value="SNS36686.1"/>
    <property type="molecule type" value="Genomic_DNA"/>
</dbReference>
<feature type="transmembrane region" description="Helical" evidence="1">
    <location>
        <begin position="74"/>
        <end position="100"/>
    </location>
</feature>
<dbReference type="RefSeq" id="WP_089282840.1">
    <property type="nucleotide sequence ID" value="NZ_FZOJ01000008.1"/>
</dbReference>
<keyword evidence="1" id="KW-0812">Transmembrane</keyword>
<feature type="transmembrane region" description="Helical" evidence="1">
    <location>
        <begin position="6"/>
        <end position="30"/>
    </location>
</feature>
<dbReference type="OrthoDB" id="9790504at2"/>
<gene>
    <name evidence="2" type="ORF">SAMN05446037_1008171</name>
</gene>
<evidence type="ECO:0000313" key="3">
    <source>
        <dbReference type="Proteomes" id="UP000198304"/>
    </source>
</evidence>
<protein>
    <submittedName>
        <fullName evidence="2">Stage V sporulation protein AB</fullName>
    </submittedName>
</protein>
<keyword evidence="3" id="KW-1185">Reference proteome</keyword>
<proteinExistence type="predicted"/>
<evidence type="ECO:0000313" key="2">
    <source>
        <dbReference type="EMBL" id="SNS36686.1"/>
    </source>
</evidence>
<keyword evidence="1" id="KW-1133">Transmembrane helix</keyword>
<sequence length="137" mass="15093">MELIILPIIGFSNGIIVGSGIVALLTLLDIIPRLAQLTKTYNYISIYEDVIIYSAALAAFFSLAKMGINTGVAFVIIVGFFMGIFIGLLASALAEVMNVIPVIVRRFQIEEYVFHIVYALILGKTVGSFIHWMVIHK</sequence>
<name>A0A239DW23_9FIRM</name>
<reference evidence="3" key="1">
    <citation type="submission" date="2017-06" db="EMBL/GenBank/DDBJ databases">
        <authorList>
            <person name="Varghese N."/>
            <person name="Submissions S."/>
        </authorList>
    </citation>
    <scope>NUCLEOTIDE SEQUENCE [LARGE SCALE GENOMIC DNA]</scope>
    <source>
        <strain evidence="3">SCA</strain>
    </source>
</reference>
<accession>A0A239DW23</accession>
<evidence type="ECO:0000256" key="1">
    <source>
        <dbReference type="SAM" id="Phobius"/>
    </source>
</evidence>
<organism evidence="2 3">
    <name type="scientific">Anaerovirgula multivorans</name>
    <dbReference type="NCBI Taxonomy" id="312168"/>
    <lineage>
        <taxon>Bacteria</taxon>
        <taxon>Bacillati</taxon>
        <taxon>Bacillota</taxon>
        <taxon>Clostridia</taxon>
        <taxon>Peptostreptococcales</taxon>
        <taxon>Natronincolaceae</taxon>
        <taxon>Anaerovirgula</taxon>
    </lineage>
</organism>
<feature type="transmembrane region" description="Helical" evidence="1">
    <location>
        <begin position="50"/>
        <end position="68"/>
    </location>
</feature>
<dbReference type="AlphaFoldDB" id="A0A239DW23"/>
<keyword evidence="1" id="KW-0472">Membrane</keyword>
<dbReference type="Proteomes" id="UP000198304">
    <property type="component" value="Unassembled WGS sequence"/>
</dbReference>
<dbReference type="InterPro" id="IPR020144">
    <property type="entry name" value="SpoVAB"/>
</dbReference>